<organism evidence="1 2">
    <name type="scientific">Rhizobium giardinii</name>
    <dbReference type="NCBI Taxonomy" id="56731"/>
    <lineage>
        <taxon>Bacteria</taxon>
        <taxon>Pseudomonadati</taxon>
        <taxon>Pseudomonadota</taxon>
        <taxon>Alphaproteobacteria</taxon>
        <taxon>Hyphomicrobiales</taxon>
        <taxon>Rhizobiaceae</taxon>
        <taxon>Rhizobium/Agrobacterium group</taxon>
        <taxon>Rhizobium</taxon>
    </lineage>
</organism>
<evidence type="ECO:0000313" key="1">
    <source>
        <dbReference type="EMBL" id="MBB5538818.1"/>
    </source>
</evidence>
<dbReference type="AlphaFoldDB" id="A0A7W8XCE8"/>
<accession>A0A7W8XCE8</accession>
<proteinExistence type="predicted"/>
<comment type="caution">
    <text evidence="1">The sequence shown here is derived from an EMBL/GenBank/DDBJ whole genome shotgun (WGS) entry which is preliminary data.</text>
</comment>
<gene>
    <name evidence="1" type="ORF">GGD55_005558</name>
</gene>
<reference evidence="1 2" key="1">
    <citation type="submission" date="2020-08" db="EMBL/GenBank/DDBJ databases">
        <title>Genomic Encyclopedia of Type Strains, Phase IV (KMG-V): Genome sequencing to study the core and pangenomes of soil and plant-associated prokaryotes.</title>
        <authorList>
            <person name="Whitman W."/>
        </authorList>
    </citation>
    <scope>NUCLEOTIDE SEQUENCE [LARGE SCALE GENOMIC DNA]</scope>
    <source>
        <strain evidence="1 2">SEMIA 4084</strain>
    </source>
</reference>
<name>A0A7W8XCE8_9HYPH</name>
<evidence type="ECO:0000313" key="2">
    <source>
        <dbReference type="Proteomes" id="UP000585507"/>
    </source>
</evidence>
<dbReference type="Proteomes" id="UP000585507">
    <property type="component" value="Unassembled WGS sequence"/>
</dbReference>
<protein>
    <submittedName>
        <fullName evidence="1">Uncharacterized protein</fullName>
    </submittedName>
</protein>
<sequence>MAARAPARGAAGEFVHWAKVAAEVARISPRPEMDFVTVAAIANEELGDGRTKRDRA</sequence>
<dbReference type="RefSeq" id="WP_018325573.1">
    <property type="nucleotide sequence ID" value="NZ_JACHBK010000015.1"/>
</dbReference>
<keyword evidence="2" id="KW-1185">Reference proteome</keyword>
<dbReference type="EMBL" id="JACHBK010000015">
    <property type="protein sequence ID" value="MBB5538818.1"/>
    <property type="molecule type" value="Genomic_DNA"/>
</dbReference>